<proteinExistence type="predicted"/>
<keyword evidence="2" id="KW-0378">Hydrolase</keyword>
<dbReference type="Gene3D" id="3.30.540.10">
    <property type="entry name" value="Fructose-1,6-Bisphosphatase, subunit A, domain 1"/>
    <property type="match status" value="1"/>
</dbReference>
<gene>
    <name evidence="5" type="ORF">HJG54_03190</name>
</gene>
<protein>
    <submittedName>
        <fullName evidence="5">Inositol monophosphatase family protein</fullName>
    </submittedName>
</protein>
<dbReference type="GO" id="GO:0006020">
    <property type="term" value="P:inositol metabolic process"/>
    <property type="evidence" value="ECO:0007669"/>
    <property type="project" value="TreeGrafter"/>
</dbReference>
<feature type="binding site" evidence="4">
    <location>
        <position position="69"/>
    </location>
    <ligand>
        <name>Mg(2+)</name>
        <dbReference type="ChEBI" id="CHEBI:18420"/>
        <label>1</label>
        <note>catalytic</note>
    </ligand>
</feature>
<evidence type="ECO:0000313" key="5">
    <source>
        <dbReference type="EMBL" id="WNZ26407.1"/>
    </source>
</evidence>
<organism evidence="5">
    <name type="scientific">Leptolyngbya sp. NK1-12</name>
    <dbReference type="NCBI Taxonomy" id="2547451"/>
    <lineage>
        <taxon>Bacteria</taxon>
        <taxon>Bacillati</taxon>
        <taxon>Cyanobacteriota</taxon>
        <taxon>Cyanophyceae</taxon>
        <taxon>Leptolyngbyales</taxon>
        <taxon>Leptolyngbyaceae</taxon>
        <taxon>Leptolyngbya group</taxon>
        <taxon>Leptolyngbya</taxon>
    </lineage>
</organism>
<accession>A0AA96WHZ7</accession>
<dbReference type="GO" id="GO:0008934">
    <property type="term" value="F:inositol monophosphate 1-phosphatase activity"/>
    <property type="evidence" value="ECO:0007669"/>
    <property type="project" value="TreeGrafter"/>
</dbReference>
<evidence type="ECO:0000256" key="4">
    <source>
        <dbReference type="PIRSR" id="PIRSR600760-2"/>
    </source>
</evidence>
<feature type="binding site" evidence="4">
    <location>
        <position position="220"/>
    </location>
    <ligand>
        <name>Mg(2+)</name>
        <dbReference type="ChEBI" id="CHEBI:18420"/>
        <label>2</label>
    </ligand>
</feature>
<sequence>MPPFTAAQIQAMRQLMQCCGQTAQQMAAHEFQVYEKGKHDYVTDVDRALDRQLTAGLTRLFPADCIISEENPDSWSAFATPSDRQWFVDPLDGTDDFIHGRSHYAVMAGLLVRHQPVAGWIYAPAVHQLYYGGSEIGLFQATGMASAEPLQPVEPAHPSANFCPILLGYRDQKRFGSAIAHLIPAAQFSSIGSFGLKVLQVICGQAGLYLYLNRRVKLWDTTAPVALAQAAGLVCCDLNGEPLRFMPDGIDAQSLAHQQPIIIGWRSYVTALLPCLQQAVLECCPLPEQRF</sequence>
<evidence type="ECO:0000256" key="3">
    <source>
        <dbReference type="ARBA" id="ARBA00022842"/>
    </source>
</evidence>
<dbReference type="PRINTS" id="PR00377">
    <property type="entry name" value="IMPHPHTASES"/>
</dbReference>
<evidence type="ECO:0000256" key="2">
    <source>
        <dbReference type="ARBA" id="ARBA00022801"/>
    </source>
</evidence>
<name>A0AA96WHZ7_9CYAN</name>
<dbReference type="PANTHER" id="PTHR20854">
    <property type="entry name" value="INOSITOL MONOPHOSPHATASE"/>
    <property type="match status" value="1"/>
</dbReference>
<dbReference type="AlphaFoldDB" id="A0AA96WHZ7"/>
<dbReference type="GO" id="GO:0046872">
    <property type="term" value="F:metal ion binding"/>
    <property type="evidence" value="ECO:0007669"/>
    <property type="project" value="UniProtKB-KW"/>
</dbReference>
<feature type="binding site" evidence="4">
    <location>
        <position position="92"/>
    </location>
    <ligand>
        <name>Mg(2+)</name>
        <dbReference type="ChEBI" id="CHEBI:18420"/>
        <label>1</label>
        <note>catalytic</note>
    </ligand>
</feature>
<dbReference type="PROSITE" id="PS00629">
    <property type="entry name" value="IMP_1"/>
    <property type="match status" value="1"/>
</dbReference>
<feature type="binding site" evidence="4">
    <location>
        <position position="91"/>
    </location>
    <ligand>
        <name>Mg(2+)</name>
        <dbReference type="ChEBI" id="CHEBI:18420"/>
        <label>1</label>
        <note>catalytic</note>
    </ligand>
</feature>
<dbReference type="InterPro" id="IPR020583">
    <property type="entry name" value="Inositol_monoP_metal-BS"/>
</dbReference>
<dbReference type="PANTHER" id="PTHR20854:SF4">
    <property type="entry name" value="INOSITOL-1-MONOPHOSPHATASE-RELATED"/>
    <property type="match status" value="1"/>
</dbReference>
<evidence type="ECO:0000256" key="1">
    <source>
        <dbReference type="ARBA" id="ARBA00022723"/>
    </source>
</evidence>
<dbReference type="EMBL" id="CP053586">
    <property type="protein sequence ID" value="WNZ26407.1"/>
    <property type="molecule type" value="Genomic_DNA"/>
</dbReference>
<reference evidence="5" key="1">
    <citation type="submission" date="2020-05" db="EMBL/GenBank/DDBJ databases">
        <authorList>
            <person name="Zhu T."/>
            <person name="Keshari N."/>
            <person name="Lu X."/>
        </authorList>
    </citation>
    <scope>NUCLEOTIDE SEQUENCE</scope>
    <source>
        <strain evidence="5">NK1-12</strain>
    </source>
</reference>
<keyword evidence="3 4" id="KW-0460">Magnesium</keyword>
<feature type="binding site" evidence="4">
    <location>
        <position position="89"/>
    </location>
    <ligand>
        <name>Mg(2+)</name>
        <dbReference type="ChEBI" id="CHEBI:18420"/>
        <label>1</label>
        <note>catalytic</note>
    </ligand>
</feature>
<dbReference type="GO" id="GO:0007165">
    <property type="term" value="P:signal transduction"/>
    <property type="evidence" value="ECO:0007669"/>
    <property type="project" value="TreeGrafter"/>
</dbReference>
<keyword evidence="1 4" id="KW-0479">Metal-binding</keyword>
<dbReference type="SUPFAM" id="SSF56655">
    <property type="entry name" value="Carbohydrate phosphatase"/>
    <property type="match status" value="1"/>
</dbReference>
<dbReference type="Pfam" id="PF00459">
    <property type="entry name" value="Inositol_P"/>
    <property type="match status" value="1"/>
</dbReference>
<dbReference type="Gene3D" id="3.40.190.80">
    <property type="match status" value="1"/>
</dbReference>
<comment type="cofactor">
    <cofactor evidence="4">
        <name>Mg(2+)</name>
        <dbReference type="ChEBI" id="CHEBI:18420"/>
    </cofactor>
</comment>
<dbReference type="InterPro" id="IPR000760">
    <property type="entry name" value="Inositol_monophosphatase-like"/>
</dbReference>